<dbReference type="CDD" id="cd02196">
    <property type="entry name" value="PurM"/>
    <property type="match status" value="1"/>
</dbReference>
<keyword evidence="7 13" id="KW-0658">Purine biosynthesis</keyword>
<dbReference type="PANTHER" id="PTHR10520">
    <property type="entry name" value="TRIFUNCTIONAL PURINE BIOSYNTHETIC PROTEIN ADENOSINE-3-RELATED"/>
    <property type="match status" value="1"/>
</dbReference>
<evidence type="ECO:0000256" key="12">
    <source>
        <dbReference type="ARBA" id="ARBA00049057"/>
    </source>
</evidence>
<comment type="similarity">
    <text evidence="2 13">Belongs to the AIR synthase family.</text>
</comment>
<keyword evidence="8 13" id="KW-0067">ATP-binding</keyword>
<proteinExistence type="inferred from homology"/>
<dbReference type="EMBL" id="ACQA01000001">
    <property type="protein sequence ID" value="EEQ95380.1"/>
    <property type="molecule type" value="Genomic_DNA"/>
</dbReference>
<comment type="subcellular location">
    <subcellularLocation>
        <location evidence="13">Cytoplasm</location>
    </subcellularLocation>
</comment>
<organism evidence="16 17">
    <name type="scientific">Brucella intermedia LMG 3301</name>
    <dbReference type="NCBI Taxonomy" id="641118"/>
    <lineage>
        <taxon>Bacteria</taxon>
        <taxon>Pseudomonadati</taxon>
        <taxon>Pseudomonadota</taxon>
        <taxon>Alphaproteobacteria</taxon>
        <taxon>Hyphomicrobiales</taxon>
        <taxon>Brucellaceae</taxon>
        <taxon>Brucella/Ochrobactrum group</taxon>
        <taxon>Brucella</taxon>
    </lineage>
</organism>
<evidence type="ECO:0000256" key="1">
    <source>
        <dbReference type="ARBA" id="ARBA00004686"/>
    </source>
</evidence>
<dbReference type="GO" id="GO:0016829">
    <property type="term" value="F:lyase activity"/>
    <property type="evidence" value="ECO:0007669"/>
    <property type="project" value="UniProtKB-KW"/>
</dbReference>
<evidence type="ECO:0000256" key="9">
    <source>
        <dbReference type="ARBA" id="ARBA00031908"/>
    </source>
</evidence>
<evidence type="ECO:0000256" key="8">
    <source>
        <dbReference type="ARBA" id="ARBA00022840"/>
    </source>
</evidence>
<evidence type="ECO:0000256" key="7">
    <source>
        <dbReference type="ARBA" id="ARBA00022755"/>
    </source>
</evidence>
<comment type="catalytic activity">
    <reaction evidence="12 13">
        <text>2-formamido-N(1)-(5-O-phospho-beta-D-ribosyl)acetamidine + ATP = 5-amino-1-(5-phospho-beta-D-ribosyl)imidazole + ADP + phosphate + H(+)</text>
        <dbReference type="Rhea" id="RHEA:23032"/>
        <dbReference type="ChEBI" id="CHEBI:15378"/>
        <dbReference type="ChEBI" id="CHEBI:30616"/>
        <dbReference type="ChEBI" id="CHEBI:43474"/>
        <dbReference type="ChEBI" id="CHEBI:137981"/>
        <dbReference type="ChEBI" id="CHEBI:147287"/>
        <dbReference type="ChEBI" id="CHEBI:456216"/>
        <dbReference type="EC" id="6.3.3.1"/>
    </reaction>
</comment>
<dbReference type="HOGENOM" id="CLU_047116_0_0_5"/>
<protein>
    <recommendedName>
        <fullName evidence="4 13">Phosphoribosylformylglycinamidine cyclo-ligase</fullName>
        <ecNumber evidence="3 13">6.3.3.1</ecNumber>
    </recommendedName>
    <alternativeName>
        <fullName evidence="10 13">AIR synthase</fullName>
    </alternativeName>
    <alternativeName>
        <fullName evidence="11 13">AIRS</fullName>
    </alternativeName>
    <alternativeName>
        <fullName evidence="9 13">Phosphoribosyl-aminoimidazole synthetase</fullName>
    </alternativeName>
</protein>
<keyword evidence="16" id="KW-0456">Lyase</keyword>
<dbReference type="Proteomes" id="UP000004386">
    <property type="component" value="Unassembled WGS sequence"/>
</dbReference>
<dbReference type="InterPro" id="IPR036921">
    <property type="entry name" value="PurM-like_N_sf"/>
</dbReference>
<dbReference type="SUPFAM" id="SSF55326">
    <property type="entry name" value="PurM N-terminal domain-like"/>
    <property type="match status" value="1"/>
</dbReference>
<dbReference type="Gene3D" id="3.30.1330.10">
    <property type="entry name" value="PurM-like, N-terminal domain"/>
    <property type="match status" value="1"/>
</dbReference>
<dbReference type="NCBIfam" id="TIGR00878">
    <property type="entry name" value="purM"/>
    <property type="match status" value="1"/>
</dbReference>
<dbReference type="InterPro" id="IPR010918">
    <property type="entry name" value="PurM-like_C_dom"/>
</dbReference>
<dbReference type="HAMAP" id="MF_00741">
    <property type="entry name" value="AIRS"/>
    <property type="match status" value="1"/>
</dbReference>
<dbReference type="GO" id="GO:0005829">
    <property type="term" value="C:cytosol"/>
    <property type="evidence" value="ECO:0007669"/>
    <property type="project" value="TreeGrafter"/>
</dbReference>
<evidence type="ECO:0000256" key="5">
    <source>
        <dbReference type="ARBA" id="ARBA00022598"/>
    </source>
</evidence>
<dbReference type="InterPro" id="IPR036676">
    <property type="entry name" value="PurM-like_C_sf"/>
</dbReference>
<feature type="domain" description="PurM-like C-terminal" evidence="15">
    <location>
        <begin position="202"/>
        <end position="372"/>
    </location>
</feature>
<evidence type="ECO:0000256" key="2">
    <source>
        <dbReference type="ARBA" id="ARBA00010280"/>
    </source>
</evidence>
<dbReference type="UniPathway" id="UPA00074">
    <property type="reaction ID" value="UER00129"/>
</dbReference>
<dbReference type="GO" id="GO:0004637">
    <property type="term" value="F:phosphoribosylamine-glycine ligase activity"/>
    <property type="evidence" value="ECO:0007669"/>
    <property type="project" value="TreeGrafter"/>
</dbReference>
<dbReference type="GO" id="GO:0005524">
    <property type="term" value="F:ATP binding"/>
    <property type="evidence" value="ECO:0007669"/>
    <property type="project" value="UniProtKB-KW"/>
</dbReference>
<evidence type="ECO:0000259" key="15">
    <source>
        <dbReference type="Pfam" id="PF02769"/>
    </source>
</evidence>
<dbReference type="InterPro" id="IPR016188">
    <property type="entry name" value="PurM-like_N"/>
</dbReference>
<keyword evidence="13" id="KW-0963">Cytoplasm</keyword>
<evidence type="ECO:0000256" key="11">
    <source>
        <dbReference type="ARBA" id="ARBA00033093"/>
    </source>
</evidence>
<accession>C4WEA3</accession>
<keyword evidence="5 13" id="KW-0436">Ligase</keyword>
<dbReference type="AlphaFoldDB" id="C4WEA3"/>
<feature type="domain" description="PurM-like N-terminal" evidence="14">
    <location>
        <begin position="84"/>
        <end position="188"/>
    </location>
</feature>
<evidence type="ECO:0000256" key="10">
    <source>
        <dbReference type="ARBA" id="ARBA00032931"/>
    </source>
</evidence>
<evidence type="ECO:0000313" key="17">
    <source>
        <dbReference type="Proteomes" id="UP000004386"/>
    </source>
</evidence>
<comment type="caution">
    <text evidence="16">The sequence shown here is derived from an EMBL/GenBank/DDBJ whole genome shotgun (WGS) entry which is preliminary data.</text>
</comment>
<dbReference type="PANTHER" id="PTHR10520:SF12">
    <property type="entry name" value="TRIFUNCTIONAL PURINE BIOSYNTHETIC PROTEIN ADENOSINE-3"/>
    <property type="match status" value="1"/>
</dbReference>
<dbReference type="InterPro" id="IPR004733">
    <property type="entry name" value="PurM_cligase"/>
</dbReference>
<keyword evidence="6 13" id="KW-0547">Nucleotide-binding</keyword>
<dbReference type="Pfam" id="PF00586">
    <property type="entry name" value="AIRS"/>
    <property type="match status" value="1"/>
</dbReference>
<evidence type="ECO:0000313" key="16">
    <source>
        <dbReference type="EMBL" id="EEQ95380.1"/>
    </source>
</evidence>
<evidence type="ECO:0000256" key="3">
    <source>
        <dbReference type="ARBA" id="ARBA00013047"/>
    </source>
</evidence>
<dbReference type="Gene3D" id="3.90.650.10">
    <property type="entry name" value="PurM-like C-terminal domain"/>
    <property type="match status" value="1"/>
</dbReference>
<evidence type="ECO:0000256" key="6">
    <source>
        <dbReference type="ARBA" id="ARBA00022741"/>
    </source>
</evidence>
<dbReference type="EC" id="6.3.3.1" evidence="3 13"/>
<reference evidence="16 17" key="1">
    <citation type="submission" date="2009-05" db="EMBL/GenBank/DDBJ databases">
        <authorList>
            <person name="Setubal J.C."/>
            <person name="Boyle S."/>
            <person name="Crasta O.R."/>
            <person name="Gillespie J.J."/>
            <person name="Kenyon R.W."/>
            <person name="Lu J."/>
            <person name="Mane S."/>
            <person name="Nagrani S."/>
            <person name="Shallom J.M."/>
            <person name="Shallom S."/>
            <person name="Shukla M."/>
            <person name="Snyder E.E."/>
            <person name="Sobral B.W."/>
            <person name="Wattam A.R."/>
            <person name="Will R."/>
            <person name="Williams K."/>
            <person name="Yoo H."/>
            <person name="Munk C."/>
            <person name="Tapia R."/>
            <person name="Green L."/>
            <person name="Rogers Y."/>
            <person name="Detter J.C."/>
            <person name="Bruce D."/>
            <person name="Brettin T.S."/>
            <person name="Tsolis R."/>
        </authorList>
    </citation>
    <scope>NUCLEOTIDE SEQUENCE [LARGE SCALE GENOMIC DNA]</scope>
    <source>
        <strain evidence="16 17">LMG 3301</strain>
    </source>
</reference>
<dbReference type="GO" id="GO:0046084">
    <property type="term" value="P:adenine biosynthetic process"/>
    <property type="evidence" value="ECO:0007669"/>
    <property type="project" value="TreeGrafter"/>
</dbReference>
<comment type="pathway">
    <text evidence="1 13">Purine metabolism; IMP biosynthesis via de novo pathway; 5-amino-1-(5-phospho-D-ribosyl)imidazole from N(2)-formyl-N(1)-(5-phospho-D-ribosyl)glycinamide: step 2/2.</text>
</comment>
<dbReference type="GO" id="GO:0006189">
    <property type="term" value="P:'de novo' IMP biosynthetic process"/>
    <property type="evidence" value="ECO:0007669"/>
    <property type="project" value="UniProtKB-UniRule"/>
</dbReference>
<dbReference type="FunFam" id="3.90.650.10:FF:000019">
    <property type="entry name" value="Trifunctional purine biosynthetic protein adenosine-3"/>
    <property type="match status" value="1"/>
</dbReference>
<evidence type="ECO:0000259" key="14">
    <source>
        <dbReference type="Pfam" id="PF00586"/>
    </source>
</evidence>
<evidence type="ECO:0000256" key="13">
    <source>
        <dbReference type="HAMAP-Rule" id="MF_00741"/>
    </source>
</evidence>
<dbReference type="GO" id="GO:0004641">
    <property type="term" value="F:phosphoribosylformylglycinamidine cyclo-ligase activity"/>
    <property type="evidence" value="ECO:0007669"/>
    <property type="project" value="UniProtKB-UniRule"/>
</dbReference>
<dbReference type="SUPFAM" id="SSF56042">
    <property type="entry name" value="PurM C-terminal domain-like"/>
    <property type="match status" value="1"/>
</dbReference>
<evidence type="ECO:0000256" key="4">
    <source>
        <dbReference type="ARBA" id="ARBA00020367"/>
    </source>
</evidence>
<sequence>MDKRPFQEQAMTMENKPANKPADKSAAHNGLTYAQAGVDIDAGNLMVEKIKPLVRSTRRPGADGEIGGFGGLFDLKAAGFKDPVLVAANDGVGTKLKIAIDADKHDTVGIDLVAMCVNDLVVQGAEPLFFLDYFATGKLSPDQGVDIVAGIAEGCRQAGSALIGGETAEMPGMYRDGDYDLAGFAVGAAERDRLLPRGDIAEGDVILGLASSGVHSNGFSLVRRIVELSGLGWKSDAPFQPGATLGEALLTPTRIYVKPLLAAIRASDGIKALAHITGGGFPDNIPRVLPEGLAAEIDLASISVPPVFSWLAKTGGVAPNEMLRTFNCGVGMIAVVKPEKVDEVVAALATEGEKVVTLGQMVKREKDGVVYKGQLAL</sequence>
<dbReference type="FunFam" id="3.30.1330.10:FF:000001">
    <property type="entry name" value="Phosphoribosylformylglycinamidine cyclo-ligase"/>
    <property type="match status" value="1"/>
</dbReference>
<name>C4WEA3_9HYPH</name>
<gene>
    <name evidence="13 16" type="primary">purM</name>
    <name evidence="16" type="ORF">OINT_1000746</name>
</gene>
<dbReference type="Pfam" id="PF02769">
    <property type="entry name" value="AIRS_C"/>
    <property type="match status" value="1"/>
</dbReference>